<gene>
    <name evidence="1" type="ORF">PACLA_8A000866</name>
</gene>
<organism evidence="1 2">
    <name type="scientific">Paramuricea clavata</name>
    <name type="common">Red gorgonian</name>
    <name type="synonym">Violescent sea-whip</name>
    <dbReference type="NCBI Taxonomy" id="317549"/>
    <lineage>
        <taxon>Eukaryota</taxon>
        <taxon>Metazoa</taxon>
        <taxon>Cnidaria</taxon>
        <taxon>Anthozoa</taxon>
        <taxon>Octocorallia</taxon>
        <taxon>Malacalcyonacea</taxon>
        <taxon>Plexauridae</taxon>
        <taxon>Paramuricea</taxon>
    </lineage>
</organism>
<protein>
    <submittedName>
        <fullName evidence="1">Uncharacterized protein</fullName>
    </submittedName>
</protein>
<dbReference type="Proteomes" id="UP001152795">
    <property type="component" value="Unassembled WGS sequence"/>
</dbReference>
<accession>A0A7D9JZ74</accession>
<evidence type="ECO:0000313" key="1">
    <source>
        <dbReference type="EMBL" id="CAB4038894.1"/>
    </source>
</evidence>
<keyword evidence="2" id="KW-1185">Reference proteome</keyword>
<reference evidence="1" key="1">
    <citation type="submission" date="2020-04" db="EMBL/GenBank/DDBJ databases">
        <authorList>
            <person name="Alioto T."/>
            <person name="Alioto T."/>
            <person name="Gomez Garrido J."/>
        </authorList>
    </citation>
    <scope>NUCLEOTIDE SEQUENCE</scope>
    <source>
        <strain evidence="1">A484AB</strain>
    </source>
</reference>
<evidence type="ECO:0000313" key="2">
    <source>
        <dbReference type="Proteomes" id="UP001152795"/>
    </source>
</evidence>
<comment type="caution">
    <text evidence="1">The sequence shown here is derived from an EMBL/GenBank/DDBJ whole genome shotgun (WGS) entry which is preliminary data.</text>
</comment>
<name>A0A7D9JZ74_PARCT</name>
<sequence>MENLEELQLKVEELLYKNDVDVFLTAAEKLKYEKIEELKEKSRGQVINFIVRRWLQETVEGIESPTAKNQLLNDVFLTLGGSPELSPVNEKEGELSKLQQEYEQLKMPTRETIVRNAREDR</sequence>
<dbReference type="EMBL" id="CACRXK020024720">
    <property type="protein sequence ID" value="CAB4038894.1"/>
    <property type="molecule type" value="Genomic_DNA"/>
</dbReference>
<dbReference type="AlphaFoldDB" id="A0A7D9JZ74"/>
<proteinExistence type="predicted"/>